<dbReference type="PROSITE" id="PS51201">
    <property type="entry name" value="RCK_N"/>
    <property type="match status" value="1"/>
</dbReference>
<dbReference type="Gene3D" id="3.40.50.720">
    <property type="entry name" value="NAD(P)-binding Rossmann-like Domain"/>
    <property type="match status" value="1"/>
</dbReference>
<dbReference type="AlphaFoldDB" id="A0A9X3N3L7"/>
<dbReference type="GO" id="GO:0006813">
    <property type="term" value="P:potassium ion transport"/>
    <property type="evidence" value="ECO:0007669"/>
    <property type="project" value="InterPro"/>
</dbReference>
<sequence length="427" mass="45117">MRVLLMGAGDLAEEVSEALEAGGASVRFLSDADDESVQGALLGGDIDVAVVAAREDAFPLRMALLVRHYSDVRLVVTIFDPAMARQVRETIPDCAVTSVADIVAPTLAGPCLDPDLVAVRRGSGGRLIGLDASLHEVPLPASQARRLRSLVEAVLAPYDRSAALLFYGAIGLVVMLAFEWVGSMVVLDQDAADALYGSAKSLATVGPNPAVDDGPEWFKVTIVVSMLLTLLSAASFTGGLINRLVDTRLTGLLGRRAVPRRSHVVVIGLGQVGLRLCLLLRECGVPVVAVDTEAEGENVGFARREKLPVVIGRGANPDVLHRLSLSRARALAAVTPDDLRNIEAAVAARASDASLRVVLRAGDGEITDETRSLERIGHVLDVHRLAAAFIAGVALGKAVEAVAVRNGRPQLLLEEGSWEEFPLEVAR</sequence>
<gene>
    <name evidence="3" type="ORF">OM076_28490</name>
</gene>
<dbReference type="InterPro" id="IPR050721">
    <property type="entry name" value="Trk_Ktr_HKT_K-transport"/>
</dbReference>
<dbReference type="SUPFAM" id="SSF51735">
    <property type="entry name" value="NAD(P)-binding Rossmann-fold domains"/>
    <property type="match status" value="1"/>
</dbReference>
<dbReference type="Pfam" id="PF02254">
    <property type="entry name" value="TrkA_N"/>
    <property type="match status" value="1"/>
</dbReference>
<keyword evidence="1" id="KW-0472">Membrane</keyword>
<evidence type="ECO:0000313" key="4">
    <source>
        <dbReference type="Proteomes" id="UP001149140"/>
    </source>
</evidence>
<evidence type="ECO:0000313" key="3">
    <source>
        <dbReference type="EMBL" id="MDA0164243.1"/>
    </source>
</evidence>
<keyword evidence="4" id="KW-1185">Reference proteome</keyword>
<evidence type="ECO:0000259" key="2">
    <source>
        <dbReference type="PROSITE" id="PS51201"/>
    </source>
</evidence>
<dbReference type="Proteomes" id="UP001149140">
    <property type="component" value="Unassembled WGS sequence"/>
</dbReference>
<proteinExistence type="predicted"/>
<dbReference type="PANTHER" id="PTHR43833">
    <property type="entry name" value="POTASSIUM CHANNEL PROTEIN 2-RELATED-RELATED"/>
    <property type="match status" value="1"/>
</dbReference>
<accession>A0A9X3N3L7</accession>
<feature type="transmembrane region" description="Helical" evidence="1">
    <location>
        <begin position="217"/>
        <end position="241"/>
    </location>
</feature>
<reference evidence="3" key="1">
    <citation type="submission" date="2022-10" db="EMBL/GenBank/DDBJ databases">
        <title>The WGS of Solirubrobacter ginsenosidimutans DSM 21036.</title>
        <authorList>
            <person name="Jiang Z."/>
        </authorList>
    </citation>
    <scope>NUCLEOTIDE SEQUENCE</scope>
    <source>
        <strain evidence="3">DSM 21036</strain>
    </source>
</reference>
<dbReference type="PANTHER" id="PTHR43833:SF11">
    <property type="entry name" value="VOLTAGE-GATED POTASSIUM CHANNEL KCH"/>
    <property type="match status" value="1"/>
</dbReference>
<feature type="transmembrane region" description="Helical" evidence="1">
    <location>
        <begin position="164"/>
        <end position="187"/>
    </location>
</feature>
<keyword evidence="1" id="KW-1133">Transmembrane helix</keyword>
<protein>
    <submittedName>
        <fullName evidence="3">NAD-binding protein</fullName>
    </submittedName>
</protein>
<dbReference type="InterPro" id="IPR036291">
    <property type="entry name" value="NAD(P)-bd_dom_sf"/>
</dbReference>
<dbReference type="InterPro" id="IPR003148">
    <property type="entry name" value="RCK_N"/>
</dbReference>
<name>A0A9X3N3L7_9ACTN</name>
<dbReference type="RefSeq" id="WP_270043494.1">
    <property type="nucleotide sequence ID" value="NZ_JAPDOD010000032.1"/>
</dbReference>
<keyword evidence="1" id="KW-0812">Transmembrane</keyword>
<comment type="caution">
    <text evidence="3">The sequence shown here is derived from an EMBL/GenBank/DDBJ whole genome shotgun (WGS) entry which is preliminary data.</text>
</comment>
<evidence type="ECO:0000256" key="1">
    <source>
        <dbReference type="SAM" id="Phobius"/>
    </source>
</evidence>
<feature type="domain" description="RCK N-terminal" evidence="2">
    <location>
        <begin position="261"/>
        <end position="380"/>
    </location>
</feature>
<dbReference type="EMBL" id="JAPDOD010000032">
    <property type="protein sequence ID" value="MDA0164243.1"/>
    <property type="molecule type" value="Genomic_DNA"/>
</dbReference>
<organism evidence="3 4">
    <name type="scientific">Solirubrobacter ginsenosidimutans</name>
    <dbReference type="NCBI Taxonomy" id="490573"/>
    <lineage>
        <taxon>Bacteria</taxon>
        <taxon>Bacillati</taxon>
        <taxon>Actinomycetota</taxon>
        <taxon>Thermoleophilia</taxon>
        <taxon>Solirubrobacterales</taxon>
        <taxon>Solirubrobacteraceae</taxon>
        <taxon>Solirubrobacter</taxon>
    </lineage>
</organism>